<accession>A0A6A6Q7F9</accession>
<name>A0A6A6Q7F9_9PEZI</name>
<evidence type="ECO:0000313" key="2">
    <source>
        <dbReference type="Proteomes" id="UP000799750"/>
    </source>
</evidence>
<evidence type="ECO:0000313" key="1">
    <source>
        <dbReference type="EMBL" id="KAF2488388.1"/>
    </source>
</evidence>
<sequence>MWYPQKFCPRRIPRPLSRPLLSKYRRPMLLSAAEPCKFTDYRYVTVLLEMLEHHPYLCGSHMTTLFLATAPRAIARGLAWEVNEASDKDEQMMGPTKDVIWLDGSFSRQAEGLNLWLRKAFAQLTASRRASEKAFGLPLNFNT</sequence>
<dbReference type="AlphaFoldDB" id="A0A6A6Q7F9"/>
<proteinExistence type="predicted"/>
<protein>
    <submittedName>
        <fullName evidence="1">Uncharacterized protein</fullName>
    </submittedName>
</protein>
<keyword evidence="2" id="KW-1185">Reference proteome</keyword>
<dbReference type="EMBL" id="MU004203">
    <property type="protein sequence ID" value="KAF2488388.1"/>
    <property type="molecule type" value="Genomic_DNA"/>
</dbReference>
<dbReference type="Proteomes" id="UP000799750">
    <property type="component" value="Unassembled WGS sequence"/>
</dbReference>
<gene>
    <name evidence="1" type="ORF">BU16DRAFT_545393</name>
</gene>
<reference evidence="1" key="1">
    <citation type="journal article" date="2020" name="Stud. Mycol.">
        <title>101 Dothideomycetes genomes: a test case for predicting lifestyles and emergence of pathogens.</title>
        <authorList>
            <person name="Haridas S."/>
            <person name="Albert R."/>
            <person name="Binder M."/>
            <person name="Bloem J."/>
            <person name="Labutti K."/>
            <person name="Salamov A."/>
            <person name="Andreopoulos B."/>
            <person name="Baker S."/>
            <person name="Barry K."/>
            <person name="Bills G."/>
            <person name="Bluhm B."/>
            <person name="Cannon C."/>
            <person name="Castanera R."/>
            <person name="Culley D."/>
            <person name="Daum C."/>
            <person name="Ezra D."/>
            <person name="Gonzalez J."/>
            <person name="Henrissat B."/>
            <person name="Kuo A."/>
            <person name="Liang C."/>
            <person name="Lipzen A."/>
            <person name="Lutzoni F."/>
            <person name="Magnuson J."/>
            <person name="Mondo S."/>
            <person name="Nolan M."/>
            <person name="Ohm R."/>
            <person name="Pangilinan J."/>
            <person name="Park H.-J."/>
            <person name="Ramirez L."/>
            <person name="Alfaro M."/>
            <person name="Sun H."/>
            <person name="Tritt A."/>
            <person name="Yoshinaga Y."/>
            <person name="Zwiers L.-H."/>
            <person name="Turgeon B."/>
            <person name="Goodwin S."/>
            <person name="Spatafora J."/>
            <person name="Crous P."/>
            <person name="Grigoriev I."/>
        </authorList>
    </citation>
    <scope>NUCLEOTIDE SEQUENCE</scope>
    <source>
        <strain evidence="1">CBS 269.34</strain>
    </source>
</reference>
<organism evidence="1 2">
    <name type="scientific">Lophium mytilinum</name>
    <dbReference type="NCBI Taxonomy" id="390894"/>
    <lineage>
        <taxon>Eukaryota</taxon>
        <taxon>Fungi</taxon>
        <taxon>Dikarya</taxon>
        <taxon>Ascomycota</taxon>
        <taxon>Pezizomycotina</taxon>
        <taxon>Dothideomycetes</taxon>
        <taxon>Pleosporomycetidae</taxon>
        <taxon>Mytilinidiales</taxon>
        <taxon>Mytilinidiaceae</taxon>
        <taxon>Lophium</taxon>
    </lineage>
</organism>